<evidence type="ECO:0000256" key="4">
    <source>
        <dbReference type="ARBA" id="ARBA00022630"/>
    </source>
</evidence>
<dbReference type="AlphaFoldDB" id="A0A2A9CRU3"/>
<dbReference type="GO" id="GO:0050660">
    <property type="term" value="F:flavin adenine dinucleotide binding"/>
    <property type="evidence" value="ECO:0007669"/>
    <property type="project" value="InterPro"/>
</dbReference>
<organism evidence="8 9">
    <name type="scientific">Propionicimonas paludicola</name>
    <dbReference type="NCBI Taxonomy" id="185243"/>
    <lineage>
        <taxon>Bacteria</taxon>
        <taxon>Bacillati</taxon>
        <taxon>Actinomycetota</taxon>
        <taxon>Actinomycetes</taxon>
        <taxon>Propionibacteriales</taxon>
        <taxon>Nocardioidaceae</taxon>
        <taxon>Propionicimonas</taxon>
    </lineage>
</organism>
<dbReference type="EMBL" id="PDJC01000001">
    <property type="protein sequence ID" value="PFG17133.1"/>
    <property type="molecule type" value="Genomic_DNA"/>
</dbReference>
<feature type="binding site" evidence="6">
    <location>
        <begin position="221"/>
        <end position="222"/>
    </location>
    <ligand>
        <name>FAD</name>
        <dbReference type="ChEBI" id="CHEBI:57692"/>
    </ligand>
</feature>
<dbReference type="SUPFAM" id="SSF52402">
    <property type="entry name" value="Adenine nucleotide alpha hydrolases-like"/>
    <property type="match status" value="1"/>
</dbReference>
<comment type="cofactor">
    <cofactor evidence="6">
        <name>FAD</name>
        <dbReference type="ChEBI" id="CHEBI:57692"/>
    </cofactor>
    <text evidence="6">Binds 1 FAD per dimer.</text>
</comment>
<dbReference type="Gene3D" id="3.40.50.620">
    <property type="entry name" value="HUPs"/>
    <property type="match status" value="1"/>
</dbReference>
<dbReference type="InterPro" id="IPR001308">
    <property type="entry name" value="ETF_a/FixB"/>
</dbReference>
<evidence type="ECO:0000313" key="9">
    <source>
        <dbReference type="Proteomes" id="UP000226079"/>
    </source>
</evidence>
<keyword evidence="3" id="KW-0813">Transport</keyword>
<accession>A0A2A9CRU3</accession>
<feature type="binding site" evidence="6">
    <location>
        <position position="196"/>
    </location>
    <ligand>
        <name>FAD</name>
        <dbReference type="ChEBI" id="CHEBI:57692"/>
    </ligand>
</feature>
<evidence type="ECO:0000256" key="2">
    <source>
        <dbReference type="ARBA" id="ARBA00011355"/>
    </source>
</evidence>
<dbReference type="Proteomes" id="UP000226079">
    <property type="component" value="Unassembled WGS sequence"/>
</dbReference>
<evidence type="ECO:0000256" key="5">
    <source>
        <dbReference type="ARBA" id="ARBA00025649"/>
    </source>
</evidence>
<dbReference type="Gene3D" id="3.40.50.1220">
    <property type="entry name" value="TPP-binding domain"/>
    <property type="match status" value="1"/>
</dbReference>
<dbReference type="PANTHER" id="PTHR43153">
    <property type="entry name" value="ELECTRON TRANSFER FLAVOPROTEIN ALPHA"/>
    <property type="match status" value="1"/>
</dbReference>
<name>A0A2A9CRU3_9ACTN</name>
<protein>
    <submittedName>
        <fullName evidence="8">Electron transfer flavoprotein alpha subunit apoprotein</fullName>
    </submittedName>
</protein>
<dbReference type="PANTHER" id="PTHR43153:SF1">
    <property type="entry name" value="ELECTRON TRANSFER FLAVOPROTEIN SUBUNIT ALPHA, MITOCHONDRIAL"/>
    <property type="match status" value="1"/>
</dbReference>
<dbReference type="FunFam" id="3.40.50.1220:FF:000004">
    <property type="entry name" value="Electron transfer flavoprotein"/>
    <property type="match status" value="1"/>
</dbReference>
<comment type="function">
    <text evidence="5">The electron transfer flavoprotein serves as a specific electron acceptor for other dehydrogenases. It transfers the electrons to the main respiratory chain via ETF-ubiquinone oxidoreductase (ETF dehydrogenase).</text>
</comment>
<evidence type="ECO:0000256" key="6">
    <source>
        <dbReference type="PIRSR" id="PIRSR000089-1"/>
    </source>
</evidence>
<comment type="similarity">
    <text evidence="1">Belongs to the ETF alpha-subunit/FixB family.</text>
</comment>
<dbReference type="PIRSF" id="PIRSF000089">
    <property type="entry name" value="Electra_flavoP_a"/>
    <property type="match status" value="1"/>
</dbReference>
<dbReference type="InterPro" id="IPR014730">
    <property type="entry name" value="ETF_a/b_N"/>
</dbReference>
<dbReference type="Pfam" id="PF00766">
    <property type="entry name" value="ETF_alpha"/>
    <property type="match status" value="1"/>
</dbReference>
<comment type="caution">
    <text evidence="8">The sequence shown here is derived from an EMBL/GenBank/DDBJ whole genome shotgun (WGS) entry which is preliminary data.</text>
</comment>
<reference evidence="8 9" key="1">
    <citation type="submission" date="2017-10" db="EMBL/GenBank/DDBJ databases">
        <title>Sequencing the genomes of 1000 actinobacteria strains.</title>
        <authorList>
            <person name="Klenk H.-P."/>
        </authorList>
    </citation>
    <scope>NUCLEOTIDE SEQUENCE [LARGE SCALE GENOMIC DNA]</scope>
    <source>
        <strain evidence="8 9">DSM 15597</strain>
    </source>
</reference>
<gene>
    <name evidence="8" type="ORF">ATK74_1695</name>
</gene>
<comment type="subunit">
    <text evidence="2">Heterodimer of an alpha and a beta subunit.</text>
</comment>
<sequence>MKAKRAVVYGESVGGYAELCAGASALAEEVIAVVVGSADQACAVAELGVAVRLLEISEDVWLDDCWPVLIEEITALQPELVLLRAGKRVRALAGRLSVATGMPVASDVASLAEAEAGFEFGLVRYGGATEQASVAPSVIAIVGPGLFAPAAPVGGGSVTTIDAAVASGPIRLMSRAPLAEESVDLGVAEVVVGVGRGIGSVENVARAAELARKLGGELACSRPIAEGLGWLPKNRYLGVSGAVISPKVYLALGISGQVQHLVGVNGSKAIVAINKDKNAPIFGHCDLGLVADLEAMLPELLDKLA</sequence>
<evidence type="ECO:0000256" key="1">
    <source>
        <dbReference type="ARBA" id="ARBA00005817"/>
    </source>
</evidence>
<dbReference type="RefSeq" id="WP_098460593.1">
    <property type="nucleotide sequence ID" value="NZ_PDJC01000001.1"/>
</dbReference>
<feature type="binding site" evidence="6">
    <location>
        <begin position="253"/>
        <end position="260"/>
    </location>
    <ligand>
        <name>FAD</name>
        <dbReference type="ChEBI" id="CHEBI:57692"/>
    </ligand>
</feature>
<keyword evidence="6" id="KW-0274">FAD</keyword>
<dbReference type="GO" id="GO:0033539">
    <property type="term" value="P:fatty acid beta-oxidation using acyl-CoA dehydrogenase"/>
    <property type="evidence" value="ECO:0007669"/>
    <property type="project" value="TreeGrafter"/>
</dbReference>
<dbReference type="SMART" id="SM00893">
    <property type="entry name" value="ETF"/>
    <property type="match status" value="1"/>
</dbReference>
<keyword evidence="4" id="KW-0285">Flavoprotein</keyword>
<dbReference type="InterPro" id="IPR029035">
    <property type="entry name" value="DHS-like_NAD/FAD-binding_dom"/>
</dbReference>
<dbReference type="Pfam" id="PF01012">
    <property type="entry name" value="ETF"/>
    <property type="match status" value="1"/>
</dbReference>
<dbReference type="InterPro" id="IPR014729">
    <property type="entry name" value="Rossmann-like_a/b/a_fold"/>
</dbReference>
<evidence type="ECO:0000256" key="3">
    <source>
        <dbReference type="ARBA" id="ARBA00022448"/>
    </source>
</evidence>
<dbReference type="OrthoDB" id="9770286at2"/>
<evidence type="ECO:0000259" key="7">
    <source>
        <dbReference type="SMART" id="SM00893"/>
    </source>
</evidence>
<dbReference type="GO" id="GO:0009055">
    <property type="term" value="F:electron transfer activity"/>
    <property type="evidence" value="ECO:0007669"/>
    <property type="project" value="InterPro"/>
</dbReference>
<feature type="domain" description="Electron transfer flavoprotein alpha/beta-subunit N-terminal" evidence="7">
    <location>
        <begin position="6"/>
        <end position="182"/>
    </location>
</feature>
<keyword evidence="9" id="KW-1185">Reference proteome</keyword>
<dbReference type="InterPro" id="IPR014731">
    <property type="entry name" value="ETF_asu_C"/>
</dbReference>
<feature type="binding site" evidence="6">
    <location>
        <position position="274"/>
    </location>
    <ligand>
        <name>FAD</name>
        <dbReference type="ChEBI" id="CHEBI:57692"/>
    </ligand>
</feature>
<proteinExistence type="inferred from homology"/>
<evidence type="ECO:0000313" key="8">
    <source>
        <dbReference type="EMBL" id="PFG17133.1"/>
    </source>
</evidence>
<dbReference type="SUPFAM" id="SSF52467">
    <property type="entry name" value="DHS-like NAD/FAD-binding domain"/>
    <property type="match status" value="1"/>
</dbReference>